<dbReference type="CDD" id="cd05233">
    <property type="entry name" value="SDR_c"/>
    <property type="match status" value="1"/>
</dbReference>
<evidence type="ECO:0000256" key="1">
    <source>
        <dbReference type="ARBA" id="ARBA00006484"/>
    </source>
</evidence>
<dbReference type="HOGENOM" id="CLU_010194_8_1_1"/>
<protein>
    <submittedName>
        <fullName evidence="3">Uncharacterized protein</fullName>
    </submittedName>
</protein>
<name>A0A0D1Y454_9EURO</name>
<accession>A0A0D1Y454</accession>
<dbReference type="InterPro" id="IPR002347">
    <property type="entry name" value="SDR_fam"/>
</dbReference>
<dbReference type="InterPro" id="IPR036291">
    <property type="entry name" value="NAD(P)-bd_dom_sf"/>
</dbReference>
<dbReference type="Proteomes" id="UP000053599">
    <property type="component" value="Unassembled WGS sequence"/>
</dbReference>
<comment type="similarity">
    <text evidence="1">Belongs to the short-chain dehydrogenases/reductases (SDR) family.</text>
</comment>
<dbReference type="PANTHER" id="PTHR44196">
    <property type="entry name" value="DEHYDROGENASE/REDUCTASE SDR FAMILY MEMBER 7B"/>
    <property type="match status" value="1"/>
</dbReference>
<dbReference type="AlphaFoldDB" id="A0A0D1Y454"/>
<dbReference type="STRING" id="1016849.A0A0D1Y454"/>
<organism evidence="3 4">
    <name type="scientific">Exophiala sideris</name>
    <dbReference type="NCBI Taxonomy" id="1016849"/>
    <lineage>
        <taxon>Eukaryota</taxon>
        <taxon>Fungi</taxon>
        <taxon>Dikarya</taxon>
        <taxon>Ascomycota</taxon>
        <taxon>Pezizomycotina</taxon>
        <taxon>Eurotiomycetes</taxon>
        <taxon>Chaetothyriomycetidae</taxon>
        <taxon>Chaetothyriales</taxon>
        <taxon>Herpotrichiellaceae</taxon>
        <taxon>Exophiala</taxon>
    </lineage>
</organism>
<reference evidence="3 4" key="1">
    <citation type="submission" date="2015-01" db="EMBL/GenBank/DDBJ databases">
        <title>The Genome Sequence of Exophiala sideris CBS121828.</title>
        <authorList>
            <consortium name="The Broad Institute Genomics Platform"/>
            <person name="Cuomo C."/>
            <person name="de Hoog S."/>
            <person name="Gorbushina A."/>
            <person name="Stielow B."/>
            <person name="Teixiera M."/>
            <person name="Abouelleil A."/>
            <person name="Chapman S.B."/>
            <person name="Priest M."/>
            <person name="Young S.K."/>
            <person name="Wortman J."/>
            <person name="Nusbaum C."/>
            <person name="Birren B."/>
        </authorList>
    </citation>
    <scope>NUCLEOTIDE SEQUENCE [LARGE SCALE GENOMIC DNA]</scope>
    <source>
        <strain evidence="3 4">CBS 121828</strain>
    </source>
</reference>
<evidence type="ECO:0000313" key="4">
    <source>
        <dbReference type="Proteomes" id="UP000053599"/>
    </source>
</evidence>
<evidence type="ECO:0000256" key="2">
    <source>
        <dbReference type="ARBA" id="ARBA00023002"/>
    </source>
</evidence>
<keyword evidence="2" id="KW-0560">Oxidoreductase</keyword>
<proteinExistence type="inferred from homology"/>
<evidence type="ECO:0000313" key="3">
    <source>
        <dbReference type="EMBL" id="KIV77592.1"/>
    </source>
</evidence>
<dbReference type="PANTHER" id="PTHR44196:SF1">
    <property type="entry name" value="DEHYDROGENASE_REDUCTASE SDR FAMILY MEMBER 7B"/>
    <property type="match status" value="1"/>
</dbReference>
<dbReference type="Gene3D" id="3.40.50.720">
    <property type="entry name" value="NAD(P)-binding Rossmann-like Domain"/>
    <property type="match status" value="1"/>
</dbReference>
<dbReference type="Pfam" id="PF00106">
    <property type="entry name" value="adh_short"/>
    <property type="match status" value="1"/>
</dbReference>
<dbReference type="GO" id="GO:0016491">
    <property type="term" value="F:oxidoreductase activity"/>
    <property type="evidence" value="ECO:0007669"/>
    <property type="project" value="UniProtKB-KW"/>
</dbReference>
<dbReference type="PRINTS" id="PR00081">
    <property type="entry name" value="GDHRDH"/>
</dbReference>
<dbReference type="EMBL" id="KN846954">
    <property type="protein sequence ID" value="KIV77592.1"/>
    <property type="molecule type" value="Genomic_DNA"/>
</dbReference>
<dbReference type="OrthoDB" id="1933717at2759"/>
<dbReference type="SUPFAM" id="SSF51735">
    <property type="entry name" value="NAD(P)-binding Rossmann-fold domains"/>
    <property type="match status" value="1"/>
</dbReference>
<gene>
    <name evidence="3" type="ORF">PV11_09381</name>
</gene>
<dbReference type="GO" id="GO:0016020">
    <property type="term" value="C:membrane"/>
    <property type="evidence" value="ECO:0007669"/>
    <property type="project" value="TreeGrafter"/>
</dbReference>
<sequence length="344" mass="37347">MLAQCWNVAGLAEPFYTSNARDMADFFLLFITQTLCTRSPVSQAQSVSFQNMQPSSLTLRTDVYGSITPAGLRDSLVGKIALVTGSSRGIGRHIALALAQAGASVAVTGRDEKAVRKTCEEVSSYGTKCAPFTADVLDDMAMKALANEVEKQLGPIDILVLSAGSNTFMPFHHHDAQSWWDLMELNVRAPVSLTRHVLPSMKQRNSGTIVFLSSRAAVADLPWTTAYNCSKVAVTKFAGSLQAELEVVQKIEGGFEANGIQLFSIHPGEIETDLHQTAFPENLKSDAPYVLDHMAKIGAKRPHFSPDLPAWTVVFLATGKAKALQGKYVDCTRDVEEAIRLQTS</sequence>